<name>A0A2N7S488_9MICC</name>
<dbReference type="Proteomes" id="UP000235739">
    <property type="component" value="Unassembled WGS sequence"/>
</dbReference>
<keyword evidence="1" id="KW-0436">Ligase</keyword>
<dbReference type="InterPro" id="IPR038389">
    <property type="entry name" value="PSMG2_sf"/>
</dbReference>
<protein>
    <submittedName>
        <fullName evidence="1">Carboxylate--amine ligase</fullName>
    </submittedName>
</protein>
<dbReference type="InterPro" id="IPR008492">
    <property type="entry name" value="Rv2714-like"/>
</dbReference>
<organism evidence="1 2">
    <name type="scientific">Glutamicibacter arilaitensis</name>
    <dbReference type="NCBI Taxonomy" id="256701"/>
    <lineage>
        <taxon>Bacteria</taxon>
        <taxon>Bacillati</taxon>
        <taxon>Actinomycetota</taxon>
        <taxon>Actinomycetes</taxon>
        <taxon>Micrococcales</taxon>
        <taxon>Micrococcaceae</taxon>
        <taxon>Glutamicibacter</taxon>
    </lineage>
</organism>
<proteinExistence type="predicted"/>
<dbReference type="GO" id="GO:0016874">
    <property type="term" value="F:ligase activity"/>
    <property type="evidence" value="ECO:0007669"/>
    <property type="project" value="UniProtKB-KW"/>
</dbReference>
<evidence type="ECO:0000313" key="1">
    <source>
        <dbReference type="EMBL" id="PMQ20961.1"/>
    </source>
</evidence>
<dbReference type="RefSeq" id="WP_102597651.1">
    <property type="nucleotide sequence ID" value="NZ_JABUYH010000001.1"/>
</dbReference>
<dbReference type="InterPro" id="IPR019151">
    <property type="entry name" value="Proteasome_assmbl_chaperone_2"/>
</dbReference>
<reference evidence="1 2" key="1">
    <citation type="journal article" date="2017" name="Elife">
        <title>Extensive horizontal gene transfer in cheese-associated bacteria.</title>
        <authorList>
            <person name="Bonham K.S."/>
            <person name="Wolfe B.E."/>
            <person name="Dutton R.J."/>
        </authorList>
    </citation>
    <scope>NUCLEOTIDE SEQUENCE [LARGE SCALE GENOMIC DNA]</scope>
    <source>
        <strain evidence="1 2">JB182</strain>
    </source>
</reference>
<sequence length="302" mass="33657">MNEEYHAPTLNSYIAKTQHEIRPTIVLAAFEGWNDAGSAATDAVRLLLESNAYEHMATVGEDDFYDYQFTRPTTRRTETGREVQWPRTEIYKILLPNAAADLLVVLGMEPTFKWQAFCSRIIREAQTHNAHAVITLGALLADVPHTRPVPTSLASDDPRLQAHLKISASTYEGPTGIPSVLGVQFEQYGIPSLSLWAQLSHYVAQSPSPRVQLAIIELLEEIIPVSVPDQKLREDALAWKHGVDELAAADPDVAKYVAQLEQATDTSELPEASGESIAREFERYLRRRGKYRKDGSGSDFDI</sequence>
<comment type="caution">
    <text evidence="1">The sequence shown here is derived from an EMBL/GenBank/DDBJ whole genome shotgun (WGS) entry which is preliminary data.</text>
</comment>
<dbReference type="EMBL" id="PNQX01000001">
    <property type="protein sequence ID" value="PMQ20961.1"/>
    <property type="molecule type" value="Genomic_DNA"/>
</dbReference>
<dbReference type="PIRSF" id="PIRSF028754">
    <property type="entry name" value="UCP028754"/>
    <property type="match status" value="1"/>
</dbReference>
<accession>A0A2N7S488</accession>
<dbReference type="SUPFAM" id="SSF159659">
    <property type="entry name" value="Cgl1923-like"/>
    <property type="match status" value="1"/>
</dbReference>
<evidence type="ECO:0000313" key="2">
    <source>
        <dbReference type="Proteomes" id="UP000235739"/>
    </source>
</evidence>
<dbReference type="Pfam" id="PF09754">
    <property type="entry name" value="PAC2"/>
    <property type="match status" value="1"/>
</dbReference>
<dbReference type="Gene3D" id="3.40.50.10900">
    <property type="entry name" value="PAC-like subunit"/>
    <property type="match status" value="1"/>
</dbReference>
<gene>
    <name evidence="1" type="ORF">CIK84_05075</name>
</gene>
<dbReference type="AlphaFoldDB" id="A0A2N7S488"/>